<keyword evidence="14" id="KW-1208">Phospholipid metabolism</keyword>
<evidence type="ECO:0000256" key="12">
    <source>
        <dbReference type="ARBA" id="ARBA00023136"/>
    </source>
</evidence>
<keyword evidence="12 19" id="KW-0472">Membrane</keyword>
<accession>A0A1F6LQQ2</accession>
<organism evidence="20 21">
    <name type="scientific">Candidatus Magasanikbacteria bacterium RIFCSPHIGHO2_01_FULL_50_8</name>
    <dbReference type="NCBI Taxonomy" id="1798674"/>
    <lineage>
        <taxon>Bacteria</taxon>
        <taxon>Candidatus Magasanikiibacteriota</taxon>
    </lineage>
</organism>
<dbReference type="Gene3D" id="1.10.287.3610">
    <property type="match status" value="1"/>
</dbReference>
<evidence type="ECO:0000256" key="3">
    <source>
        <dbReference type="ARBA" id="ARBA00022475"/>
    </source>
</evidence>
<comment type="cofactor">
    <cofactor evidence="18">
        <name>Mg(2+)</name>
        <dbReference type="ChEBI" id="CHEBI:18420"/>
    </cofactor>
    <text evidence="18">Mn(2+), Zn(2+), Cd(2+) and Co(2+) support activity to lesser extents.</text>
</comment>
<evidence type="ECO:0000256" key="1">
    <source>
        <dbReference type="ARBA" id="ARBA00004651"/>
    </source>
</evidence>
<keyword evidence="6 19" id="KW-0812">Transmembrane</keyword>
<evidence type="ECO:0000256" key="6">
    <source>
        <dbReference type="ARBA" id="ARBA00022692"/>
    </source>
</evidence>
<evidence type="ECO:0000256" key="5">
    <source>
        <dbReference type="ARBA" id="ARBA00022679"/>
    </source>
</evidence>
<evidence type="ECO:0000256" key="13">
    <source>
        <dbReference type="ARBA" id="ARBA00023209"/>
    </source>
</evidence>
<evidence type="ECO:0000256" key="8">
    <source>
        <dbReference type="ARBA" id="ARBA00022777"/>
    </source>
</evidence>
<dbReference type="GO" id="GO:0005886">
    <property type="term" value="C:plasma membrane"/>
    <property type="evidence" value="ECO:0007669"/>
    <property type="project" value="UniProtKB-SubCell"/>
</dbReference>
<dbReference type="AlphaFoldDB" id="A0A1F6LQQ2"/>
<dbReference type="GO" id="GO:0046872">
    <property type="term" value="F:metal ion binding"/>
    <property type="evidence" value="ECO:0007669"/>
    <property type="project" value="UniProtKB-KW"/>
</dbReference>
<evidence type="ECO:0000256" key="17">
    <source>
        <dbReference type="PIRSR" id="PIRSR600829-3"/>
    </source>
</evidence>
<dbReference type="Proteomes" id="UP000176329">
    <property type="component" value="Unassembled WGS sequence"/>
</dbReference>
<evidence type="ECO:0000256" key="4">
    <source>
        <dbReference type="ARBA" id="ARBA00022516"/>
    </source>
</evidence>
<evidence type="ECO:0000256" key="10">
    <source>
        <dbReference type="ARBA" id="ARBA00022989"/>
    </source>
</evidence>
<feature type="active site" description="Proton acceptor" evidence="15">
    <location>
        <position position="66"/>
    </location>
</feature>
<evidence type="ECO:0008006" key="22">
    <source>
        <dbReference type="Google" id="ProtNLM"/>
    </source>
</evidence>
<sequence length="123" mass="13863">MKPLSSFGKSFLFALRGLQTVWLEERSFQVQSVAAVCVIGLMFVIDLKPWEYVIVTLVLIMVLVLEILNTIVERFVDMVKPRLHSYVGTIKDMMAGAVLLMSLAAVAVGVIIFFPHFWAFVIQ</sequence>
<dbReference type="PANTHER" id="PTHR34299">
    <property type="entry name" value="DIACYLGLYCEROL KINASE"/>
    <property type="match status" value="1"/>
</dbReference>
<evidence type="ECO:0000256" key="7">
    <source>
        <dbReference type="ARBA" id="ARBA00022741"/>
    </source>
</evidence>
<dbReference type="GO" id="GO:0016301">
    <property type="term" value="F:kinase activity"/>
    <property type="evidence" value="ECO:0007669"/>
    <property type="project" value="UniProtKB-KW"/>
</dbReference>
<evidence type="ECO:0000256" key="18">
    <source>
        <dbReference type="PIRSR" id="PIRSR600829-4"/>
    </source>
</evidence>
<keyword evidence="13" id="KW-0594">Phospholipid biosynthesis</keyword>
<feature type="binding site" evidence="17">
    <location>
        <begin position="91"/>
        <end position="92"/>
    </location>
    <ligand>
        <name>ATP</name>
        <dbReference type="ChEBI" id="CHEBI:30616"/>
    </ligand>
</feature>
<evidence type="ECO:0000256" key="16">
    <source>
        <dbReference type="PIRSR" id="PIRSR600829-2"/>
    </source>
</evidence>
<keyword evidence="9 17" id="KW-0067">ATP-binding</keyword>
<dbReference type="InterPro" id="IPR000829">
    <property type="entry name" value="DAGK"/>
</dbReference>
<evidence type="ECO:0000313" key="21">
    <source>
        <dbReference type="Proteomes" id="UP000176329"/>
    </source>
</evidence>
<keyword evidence="3" id="KW-1003">Cell membrane</keyword>
<comment type="subcellular location">
    <subcellularLocation>
        <location evidence="1">Cell membrane</location>
        <topology evidence="1">Multi-pass membrane protein</topology>
    </subcellularLocation>
</comment>
<comment type="similarity">
    <text evidence="2">Belongs to the bacterial diacylglycerol kinase family.</text>
</comment>
<dbReference type="InterPro" id="IPR036945">
    <property type="entry name" value="DAGK_sf"/>
</dbReference>
<keyword evidence="7 17" id="KW-0547">Nucleotide-binding</keyword>
<name>A0A1F6LQQ2_9BACT</name>
<feature type="binding site" evidence="17">
    <location>
        <position position="25"/>
    </location>
    <ligand>
        <name>ATP</name>
        <dbReference type="ChEBI" id="CHEBI:30616"/>
    </ligand>
</feature>
<reference evidence="20 21" key="1">
    <citation type="journal article" date="2016" name="Nat. Commun.">
        <title>Thousands of microbial genomes shed light on interconnected biogeochemical processes in an aquifer system.</title>
        <authorList>
            <person name="Anantharaman K."/>
            <person name="Brown C.T."/>
            <person name="Hug L.A."/>
            <person name="Sharon I."/>
            <person name="Castelle C.J."/>
            <person name="Probst A.J."/>
            <person name="Thomas B.C."/>
            <person name="Singh A."/>
            <person name="Wilkins M.J."/>
            <person name="Karaoz U."/>
            <person name="Brodie E.L."/>
            <person name="Williams K.H."/>
            <person name="Hubbard S.S."/>
            <person name="Banfield J.F."/>
        </authorList>
    </citation>
    <scope>NUCLEOTIDE SEQUENCE [LARGE SCALE GENOMIC DNA]</scope>
</reference>
<dbReference type="PANTHER" id="PTHR34299:SF1">
    <property type="entry name" value="DIACYLGLYCEROL KINASE"/>
    <property type="match status" value="1"/>
</dbReference>
<dbReference type="GO" id="GO:0005524">
    <property type="term" value="F:ATP binding"/>
    <property type="evidence" value="ECO:0007669"/>
    <property type="project" value="UniProtKB-KW"/>
</dbReference>
<proteinExistence type="inferred from homology"/>
<evidence type="ECO:0000256" key="11">
    <source>
        <dbReference type="ARBA" id="ARBA00023098"/>
    </source>
</evidence>
<keyword evidence="18" id="KW-0460">Magnesium</keyword>
<feature type="binding site" evidence="17">
    <location>
        <position position="73"/>
    </location>
    <ligand>
        <name>ATP</name>
        <dbReference type="ChEBI" id="CHEBI:30616"/>
    </ligand>
</feature>
<protein>
    <recommendedName>
        <fullName evidence="22">Diacylglycerol kinase</fullName>
    </recommendedName>
</protein>
<keyword evidence="18" id="KW-0479">Metal-binding</keyword>
<keyword evidence="8" id="KW-0418">Kinase</keyword>
<dbReference type="Pfam" id="PF01219">
    <property type="entry name" value="DAGK_prokar"/>
    <property type="match status" value="1"/>
</dbReference>
<comment type="caution">
    <text evidence="20">The sequence shown here is derived from an EMBL/GenBank/DDBJ whole genome shotgun (WGS) entry which is preliminary data.</text>
</comment>
<evidence type="ECO:0000256" key="19">
    <source>
        <dbReference type="SAM" id="Phobius"/>
    </source>
</evidence>
<keyword evidence="5" id="KW-0808">Transferase</keyword>
<keyword evidence="11" id="KW-0443">Lipid metabolism</keyword>
<evidence type="ECO:0000256" key="9">
    <source>
        <dbReference type="ARBA" id="ARBA00022840"/>
    </source>
</evidence>
<keyword evidence="4" id="KW-0444">Lipid biosynthesis</keyword>
<feature type="binding site" evidence="16">
    <location>
        <position position="66"/>
    </location>
    <ligand>
        <name>substrate</name>
    </ligand>
</feature>
<feature type="transmembrane region" description="Helical" evidence="19">
    <location>
        <begin position="52"/>
        <end position="72"/>
    </location>
</feature>
<evidence type="ECO:0000256" key="14">
    <source>
        <dbReference type="ARBA" id="ARBA00023264"/>
    </source>
</evidence>
<evidence type="ECO:0000256" key="2">
    <source>
        <dbReference type="ARBA" id="ARBA00005967"/>
    </source>
</evidence>
<dbReference type="GO" id="GO:0008654">
    <property type="term" value="P:phospholipid biosynthetic process"/>
    <property type="evidence" value="ECO:0007669"/>
    <property type="project" value="UniProtKB-KW"/>
</dbReference>
<feature type="transmembrane region" description="Helical" evidence="19">
    <location>
        <begin position="93"/>
        <end position="118"/>
    </location>
</feature>
<feature type="binding site" evidence="18">
    <location>
        <position position="73"/>
    </location>
    <ligand>
        <name>a divalent metal cation</name>
        <dbReference type="ChEBI" id="CHEBI:60240"/>
    </ligand>
</feature>
<feature type="binding site" evidence="18">
    <location>
        <position position="25"/>
    </location>
    <ligand>
        <name>a divalent metal cation</name>
        <dbReference type="ChEBI" id="CHEBI:60240"/>
    </ligand>
</feature>
<dbReference type="CDD" id="cd14265">
    <property type="entry name" value="UDPK_IM_like"/>
    <property type="match status" value="1"/>
</dbReference>
<gene>
    <name evidence="20" type="ORF">A2848_00530</name>
</gene>
<evidence type="ECO:0000313" key="20">
    <source>
        <dbReference type="EMBL" id="OGH61696.1"/>
    </source>
</evidence>
<dbReference type="EMBL" id="MFPV01000038">
    <property type="protein sequence ID" value="OGH61696.1"/>
    <property type="molecule type" value="Genomic_DNA"/>
</dbReference>
<evidence type="ECO:0000256" key="15">
    <source>
        <dbReference type="PIRSR" id="PIRSR600829-1"/>
    </source>
</evidence>
<keyword evidence="10 19" id="KW-1133">Transmembrane helix</keyword>
<dbReference type="InterPro" id="IPR033717">
    <property type="entry name" value="UDPK"/>
</dbReference>